<dbReference type="InterPro" id="IPR028978">
    <property type="entry name" value="Chorismate_lyase_/UTRA_dom_sf"/>
</dbReference>
<dbReference type="GO" id="GO:0045892">
    <property type="term" value="P:negative regulation of DNA-templated transcription"/>
    <property type="evidence" value="ECO:0007669"/>
    <property type="project" value="TreeGrafter"/>
</dbReference>
<organism evidence="5 6">
    <name type="scientific">Virgibacillus massiliensis</name>
    <dbReference type="NCBI Taxonomy" id="1462526"/>
    <lineage>
        <taxon>Bacteria</taxon>
        <taxon>Bacillati</taxon>
        <taxon>Bacillota</taxon>
        <taxon>Bacilli</taxon>
        <taxon>Bacillales</taxon>
        <taxon>Bacillaceae</taxon>
        <taxon>Virgibacillus</taxon>
    </lineage>
</organism>
<dbReference type="eggNOG" id="COG2188">
    <property type="taxonomic scope" value="Bacteria"/>
</dbReference>
<dbReference type="GO" id="GO:0003677">
    <property type="term" value="F:DNA binding"/>
    <property type="evidence" value="ECO:0007669"/>
    <property type="project" value="UniProtKB-KW"/>
</dbReference>
<dbReference type="STRING" id="1462526.BN990_01311"/>
<dbReference type="InterPro" id="IPR011663">
    <property type="entry name" value="UTRA"/>
</dbReference>
<protein>
    <submittedName>
        <fullName evidence="5">Putative HTH-type transcriptional regulator YegW</fullName>
    </submittedName>
</protein>
<dbReference type="Gene3D" id="3.40.1410.10">
    <property type="entry name" value="Chorismate lyase-like"/>
    <property type="match status" value="1"/>
</dbReference>
<name>A0A024QA13_9BACI</name>
<dbReference type="EMBL" id="CCDP010000001">
    <property type="protein sequence ID" value="CDQ39030.1"/>
    <property type="molecule type" value="Genomic_DNA"/>
</dbReference>
<keyword evidence="1" id="KW-0805">Transcription regulation</keyword>
<dbReference type="PANTHER" id="PTHR44846">
    <property type="entry name" value="MANNOSYL-D-GLYCERATE TRANSPORT/METABOLISM SYSTEM REPRESSOR MNGR-RELATED"/>
    <property type="match status" value="1"/>
</dbReference>
<evidence type="ECO:0000313" key="6">
    <source>
        <dbReference type="Proteomes" id="UP000028875"/>
    </source>
</evidence>
<dbReference type="Pfam" id="PF07702">
    <property type="entry name" value="UTRA"/>
    <property type="match status" value="1"/>
</dbReference>
<evidence type="ECO:0000259" key="4">
    <source>
        <dbReference type="PROSITE" id="PS50949"/>
    </source>
</evidence>
<dbReference type="Pfam" id="PF00392">
    <property type="entry name" value="GntR"/>
    <property type="match status" value="1"/>
</dbReference>
<dbReference type="InterPro" id="IPR050679">
    <property type="entry name" value="Bact_HTH_transcr_reg"/>
</dbReference>
<comment type="caution">
    <text evidence="5">The sequence shown here is derived from an EMBL/GenBank/DDBJ whole genome shotgun (WGS) entry which is preliminary data.</text>
</comment>
<evidence type="ECO:0000256" key="1">
    <source>
        <dbReference type="ARBA" id="ARBA00023015"/>
    </source>
</evidence>
<keyword evidence="2" id="KW-0238">DNA-binding</keyword>
<reference evidence="6" key="2">
    <citation type="submission" date="2014-05" db="EMBL/GenBank/DDBJ databases">
        <title>Draft genome sequence of Virgibacillus massiliensis Vm-5.</title>
        <authorList>
            <person name="Khelaifia S."/>
            <person name="Croce O."/>
            <person name="Lagier J.C."/>
            <person name="Raoult D."/>
        </authorList>
    </citation>
    <scope>NUCLEOTIDE SEQUENCE [LARGE SCALE GENOMIC DNA]</scope>
    <source>
        <strain evidence="6">Vm-5</strain>
    </source>
</reference>
<dbReference type="PRINTS" id="PR00035">
    <property type="entry name" value="HTHGNTR"/>
</dbReference>
<dbReference type="Gene3D" id="1.10.10.10">
    <property type="entry name" value="Winged helix-like DNA-binding domain superfamily/Winged helix DNA-binding domain"/>
    <property type="match status" value="1"/>
</dbReference>
<dbReference type="CDD" id="cd07377">
    <property type="entry name" value="WHTH_GntR"/>
    <property type="match status" value="1"/>
</dbReference>
<dbReference type="InterPro" id="IPR036390">
    <property type="entry name" value="WH_DNA-bd_sf"/>
</dbReference>
<dbReference type="SMART" id="SM00866">
    <property type="entry name" value="UTRA"/>
    <property type="match status" value="1"/>
</dbReference>
<dbReference type="RefSeq" id="WP_021289079.1">
    <property type="nucleotide sequence ID" value="NZ_BNER01000003.1"/>
</dbReference>
<evidence type="ECO:0000256" key="3">
    <source>
        <dbReference type="ARBA" id="ARBA00023163"/>
    </source>
</evidence>
<dbReference type="InterPro" id="IPR036388">
    <property type="entry name" value="WH-like_DNA-bd_sf"/>
</dbReference>
<keyword evidence="3" id="KW-0804">Transcription</keyword>
<keyword evidence="6" id="KW-1185">Reference proteome</keyword>
<dbReference type="PROSITE" id="PS50949">
    <property type="entry name" value="HTH_GNTR"/>
    <property type="match status" value="1"/>
</dbReference>
<reference evidence="5 6" key="1">
    <citation type="submission" date="2014-03" db="EMBL/GenBank/DDBJ databases">
        <authorList>
            <person name="Urmite Genomes U."/>
        </authorList>
    </citation>
    <scope>NUCLEOTIDE SEQUENCE [LARGE SCALE GENOMIC DNA]</scope>
    <source>
        <strain evidence="5 6">Vm-5</strain>
    </source>
</reference>
<dbReference type="SMART" id="SM00345">
    <property type="entry name" value="HTH_GNTR"/>
    <property type="match status" value="1"/>
</dbReference>
<sequence length="236" mass="27549">MKLTSKKGPLYFQVKDILKERIISGYYPKNELIPSEPVLEQEFSVSKITIRKAVEQLANEGYVEKRSGIGTKVIDNKVAPKLSRGQNFSELLIKEGFDLKKEAINISTVRTKDNPFLQQHMGEACYCLERLYLLNDQPYIYLTHYFPITAHLALDLEVFQGSLYELLYEKGLVMNRFNDEFDVEIPSDKVASKLMVDQKPLLKRMRYSYNIDETLVEYSTAYYQTEIHRYVVQYNV</sequence>
<dbReference type="InterPro" id="IPR000524">
    <property type="entry name" value="Tscrpt_reg_HTH_GntR"/>
</dbReference>
<dbReference type="SUPFAM" id="SSF46785">
    <property type="entry name" value="Winged helix' DNA-binding domain"/>
    <property type="match status" value="1"/>
</dbReference>
<evidence type="ECO:0000256" key="2">
    <source>
        <dbReference type="ARBA" id="ARBA00023125"/>
    </source>
</evidence>
<feature type="domain" description="HTH gntR-type" evidence="4">
    <location>
        <begin position="8"/>
        <end position="76"/>
    </location>
</feature>
<dbReference type="SUPFAM" id="SSF64288">
    <property type="entry name" value="Chorismate lyase-like"/>
    <property type="match status" value="1"/>
</dbReference>
<dbReference type="GO" id="GO:0003700">
    <property type="term" value="F:DNA-binding transcription factor activity"/>
    <property type="evidence" value="ECO:0007669"/>
    <property type="project" value="InterPro"/>
</dbReference>
<evidence type="ECO:0000313" key="5">
    <source>
        <dbReference type="EMBL" id="CDQ39030.1"/>
    </source>
</evidence>
<accession>A0A024QA13</accession>
<dbReference type="PANTHER" id="PTHR44846:SF1">
    <property type="entry name" value="MANNOSYL-D-GLYCERATE TRANSPORT_METABOLISM SYSTEM REPRESSOR MNGR-RELATED"/>
    <property type="match status" value="1"/>
</dbReference>
<proteinExistence type="predicted"/>
<dbReference type="OrthoDB" id="9815017at2"/>
<gene>
    <name evidence="5" type="primary">yegW</name>
    <name evidence="5" type="ORF">BN990_01311</name>
</gene>
<dbReference type="Proteomes" id="UP000028875">
    <property type="component" value="Unassembled WGS sequence"/>
</dbReference>
<dbReference type="AlphaFoldDB" id="A0A024QA13"/>